<gene>
    <name evidence="2" type="ORF">PQ465_07405</name>
</gene>
<evidence type="ECO:0000259" key="1">
    <source>
        <dbReference type="Pfam" id="PF22292"/>
    </source>
</evidence>
<reference evidence="2 3" key="1">
    <citation type="submission" date="2023-02" db="EMBL/GenBank/DDBJ databases">
        <title>Genome sequence of Sphingobacterium sp. KACC 22765.</title>
        <authorList>
            <person name="Kim S."/>
            <person name="Heo J."/>
            <person name="Kwon S.-W."/>
        </authorList>
    </citation>
    <scope>NUCLEOTIDE SEQUENCE [LARGE SCALE GENOMIC DNA]</scope>
    <source>
        <strain evidence="2 3">KACC 22765</strain>
    </source>
</reference>
<dbReference type="InterPro" id="IPR054238">
    <property type="entry name" value="DUF6965"/>
</dbReference>
<name>A0ABY7WP51_9SPHI</name>
<dbReference type="RefSeq" id="WP_274268905.1">
    <property type="nucleotide sequence ID" value="NZ_CP117880.1"/>
</dbReference>
<feature type="domain" description="DUF6965" evidence="1">
    <location>
        <begin position="1"/>
        <end position="65"/>
    </location>
</feature>
<dbReference type="Proteomes" id="UP001221558">
    <property type="component" value="Chromosome"/>
</dbReference>
<evidence type="ECO:0000313" key="3">
    <source>
        <dbReference type="Proteomes" id="UP001221558"/>
    </source>
</evidence>
<accession>A0ABY7WP51</accession>
<protein>
    <recommendedName>
        <fullName evidence="1">DUF6965 domain-containing protein</fullName>
    </recommendedName>
</protein>
<organism evidence="2 3">
    <name type="scientific">Sphingobacterium oryzagri</name>
    <dbReference type="NCBI Taxonomy" id="3025669"/>
    <lineage>
        <taxon>Bacteria</taxon>
        <taxon>Pseudomonadati</taxon>
        <taxon>Bacteroidota</taxon>
        <taxon>Sphingobacteriia</taxon>
        <taxon>Sphingobacteriales</taxon>
        <taxon>Sphingobacteriaceae</taxon>
        <taxon>Sphingobacterium</taxon>
    </lineage>
</organism>
<dbReference type="Pfam" id="PF22292">
    <property type="entry name" value="DUF6965"/>
    <property type="match status" value="1"/>
</dbReference>
<dbReference type="EMBL" id="CP117880">
    <property type="protein sequence ID" value="WDF70196.1"/>
    <property type="molecule type" value="Genomic_DNA"/>
</dbReference>
<evidence type="ECO:0000313" key="2">
    <source>
        <dbReference type="EMBL" id="WDF70196.1"/>
    </source>
</evidence>
<sequence>MTIDELKAELMGQSFPDRVTISVDQVVTDVDLFLKIQFIEVEKWKKDIEKCPAYVRLKRFRDAVRSETAAE</sequence>
<proteinExistence type="predicted"/>
<keyword evidence="3" id="KW-1185">Reference proteome</keyword>